<feature type="transmembrane region" description="Helical" evidence="2">
    <location>
        <begin position="39"/>
        <end position="61"/>
    </location>
</feature>
<feature type="region of interest" description="Disordered" evidence="1">
    <location>
        <begin position="1"/>
        <end position="31"/>
    </location>
</feature>
<accession>A0A5B7DHC4</accession>
<keyword evidence="2" id="KW-0812">Transmembrane</keyword>
<feature type="region of interest" description="Disordered" evidence="1">
    <location>
        <begin position="107"/>
        <end position="139"/>
    </location>
</feature>
<name>A0A5B7DHC4_PORTR</name>
<keyword evidence="2" id="KW-0472">Membrane</keyword>
<organism evidence="4 5">
    <name type="scientific">Portunus trituberculatus</name>
    <name type="common">Swimming crab</name>
    <name type="synonym">Neptunus trituberculatus</name>
    <dbReference type="NCBI Taxonomy" id="210409"/>
    <lineage>
        <taxon>Eukaryota</taxon>
        <taxon>Metazoa</taxon>
        <taxon>Ecdysozoa</taxon>
        <taxon>Arthropoda</taxon>
        <taxon>Crustacea</taxon>
        <taxon>Multicrustacea</taxon>
        <taxon>Malacostraca</taxon>
        <taxon>Eumalacostraca</taxon>
        <taxon>Eucarida</taxon>
        <taxon>Decapoda</taxon>
        <taxon>Pleocyemata</taxon>
        <taxon>Brachyura</taxon>
        <taxon>Eubrachyura</taxon>
        <taxon>Portunoidea</taxon>
        <taxon>Portunidae</taxon>
        <taxon>Portuninae</taxon>
        <taxon>Portunus</taxon>
    </lineage>
</organism>
<dbReference type="SUPFAM" id="SSF48726">
    <property type="entry name" value="Immunoglobulin"/>
    <property type="match status" value="1"/>
</dbReference>
<feature type="compositionally biased region" description="Basic and acidic residues" evidence="1">
    <location>
        <begin position="1"/>
        <end position="12"/>
    </location>
</feature>
<proteinExistence type="predicted"/>
<evidence type="ECO:0000256" key="2">
    <source>
        <dbReference type="SAM" id="Phobius"/>
    </source>
</evidence>
<reference evidence="4 5" key="1">
    <citation type="submission" date="2019-05" db="EMBL/GenBank/DDBJ databases">
        <title>Another draft genome of Portunus trituberculatus and its Hox gene families provides insights of decapod evolution.</title>
        <authorList>
            <person name="Jeong J.-H."/>
            <person name="Song I."/>
            <person name="Kim S."/>
            <person name="Choi T."/>
            <person name="Kim D."/>
            <person name="Ryu S."/>
            <person name="Kim W."/>
        </authorList>
    </citation>
    <scope>NUCLEOTIDE SEQUENCE [LARGE SCALE GENOMIC DNA]</scope>
    <source>
        <tissue evidence="4">Muscle</tissue>
    </source>
</reference>
<gene>
    <name evidence="4" type="ORF">E2C01_013866</name>
</gene>
<dbReference type="EMBL" id="VSRR010000922">
    <property type="protein sequence ID" value="MPC20902.1"/>
    <property type="molecule type" value="Genomic_DNA"/>
</dbReference>
<evidence type="ECO:0000259" key="3">
    <source>
        <dbReference type="PROSITE" id="PS50835"/>
    </source>
</evidence>
<evidence type="ECO:0000256" key="1">
    <source>
        <dbReference type="SAM" id="MobiDB-lite"/>
    </source>
</evidence>
<dbReference type="PROSITE" id="PS50835">
    <property type="entry name" value="IG_LIKE"/>
    <property type="match status" value="1"/>
</dbReference>
<dbReference type="Proteomes" id="UP000324222">
    <property type="component" value="Unassembled WGS sequence"/>
</dbReference>
<evidence type="ECO:0000313" key="4">
    <source>
        <dbReference type="EMBL" id="MPC20902.1"/>
    </source>
</evidence>
<feature type="transmembrane region" description="Helical" evidence="2">
    <location>
        <begin position="1544"/>
        <end position="1566"/>
    </location>
</feature>
<keyword evidence="2" id="KW-1133">Transmembrane helix</keyword>
<dbReference type="InterPro" id="IPR007110">
    <property type="entry name" value="Ig-like_dom"/>
</dbReference>
<comment type="caution">
    <text evidence="4">The sequence shown here is derived from an EMBL/GenBank/DDBJ whole genome shotgun (WGS) entry which is preliminary data.</text>
</comment>
<protein>
    <recommendedName>
        <fullName evidence="3">Ig-like domain-containing protein</fullName>
    </recommendedName>
</protein>
<feature type="domain" description="Ig-like" evidence="3">
    <location>
        <begin position="1323"/>
        <end position="1413"/>
    </location>
</feature>
<sequence>MFSHNERGKSRFLDVSPPLAQDVGHSTARNSTSGKTWSLRVIISFLTLICLLLVILGTIQYPQIGQSQVNMSEPMAQSSGKDIFLDSSPEPPQNEFHKSVREVMNERYDQNSNRFSDEDSEEKYLEKENTEEEYPEEEKKDNYVDMTKIERIGLTSCRATRKGIQYKGKVDFLEQIRNITYMPCTSWSFFDLNTFLKKHSKMDKKLWSSVDPKKLRKNIQPRLKKTFEKAARSSYWCRNFGGLFDEPSCLVSEADLEHIENETLWATPIVSHKGDEETARLVPCGVPSCPPYFGPHAGKQCIVTPPGADAQRRVCHPFRGYVPQSPLRCDHSDKTAGPTYKWTHPTQGYSLTIPTAATPCHNLRRPVLIKGGYLSRTWFELPTLADHINLKISPYSDERPVELIMQYRYSADREDEGYNVGLTSRHFNIMHAQHLVHLSKGHVPVVTDFPSLFYMKEVQMKHVQYEAKDVIDVMNAGTVTDVTFKKRGQEAHLSFQDNKHSIEMTTPSETNRFPQFVRMFSDEMVEVQINTYCPIVHVFENEKAGEEITRDKSKSNHQKGFQVLEFPILFPFRHHQEGVYFRLQRKKHSTSMIFYHYYNAGLDDAKVFLSTFAKLRSGITLYLKPPYQFKVTTSPSDSKEWENRERGSFETRDLDIGWHGYNVRLTKTKLTLHHIGSRGKATLIYRASFFRFQPPFLYAFFQASGGKFTVNCQPRYEEYIKSRKGSRKFRLSFTGQEYVGLKTTSRSGRLCVPSQHSSQGLCRTWDLGKMLYHGPCCRVLNDKDLDIKLEQLGITGGQEQAIIKKNMSWPESPFFGFGFESCGVPHKYENDPSFHYFSVLYPEQGLESSELIDVRTIGHGKLEFGYISAGNTSSGMMSILFLDKFSQKRMQIIIPVFKKYIIITTFQKEKVTRIRYESYSRFQLTTGTNYSHCELQMSASDVLIFCWDFNTKSMQQALSLIRYDQMINDKRRGILQYISFGTMKFNELTSSLNFLKPSDKSSQIKPTVNMWRVRLSCSWFEVPASTASHLRPLRLEQEYYLYISQDSGNVSINFYNSAFPKNLYERPLEISFIPEKVVNIRLFNEYSNITHEYKSFPLEHNLTFSISKLDTKLWLSVVVQLCPQELRAILKDRRATQWTNTSKERIIFITNIRSQRVLWKEGGLINTASELKRINLTLEWFPQECWAKIPINTYVVVVRNSLRMIKYVIQVDDNRSLDGATLEYFSIQAHSKSAAFSLSNKPCTPLNREQLGKKQGGHFVVTSRGICSKTCGGGFRLLEYVCIRPLNGDLCNGSELGLPKHTFVDKVKIWRSCNMHECYNLRERLQDIIITNMTVALGQQIILTCLDKDYMYRIKENMPTEAVLKVHWFKNERHYHLQTNSITVKVLSIEDTGLFHCYVRYNHEIQDHPIKIVGITPDKNERYAMIFDKYEFEMRADNLLFVLQYRVMASWFHRRHRNDTYQKLYSSFMSTTETHLVNELKEDELGEYLGCIKPFPAGIPSDAFKRKYGDYVMACPFFVQLVSGSYKEKMDDFISMLPTFEKKYWIYILIMLVNMCLLEHLIRWLYTRRKIQKMDFNSNSDLVMKYGETRMFSLGDYQKKKNK</sequence>
<keyword evidence="5" id="KW-1185">Reference proteome</keyword>
<evidence type="ECO:0000313" key="5">
    <source>
        <dbReference type="Proteomes" id="UP000324222"/>
    </source>
</evidence>
<dbReference type="InterPro" id="IPR036179">
    <property type="entry name" value="Ig-like_dom_sf"/>
</dbReference>